<dbReference type="Proteomes" id="UP001375240">
    <property type="component" value="Unassembled WGS sequence"/>
</dbReference>
<dbReference type="EMBL" id="JAVHNQ010000011">
    <property type="protein sequence ID" value="KAK6336383.1"/>
    <property type="molecule type" value="Genomic_DNA"/>
</dbReference>
<gene>
    <name evidence="1" type="ORF">TWF696_001943</name>
</gene>
<keyword evidence="2" id="KW-1185">Reference proteome</keyword>
<evidence type="ECO:0000313" key="2">
    <source>
        <dbReference type="Proteomes" id="UP001375240"/>
    </source>
</evidence>
<proteinExistence type="predicted"/>
<accession>A0AAV9U6W9</accession>
<name>A0AAV9U6W9_9PEZI</name>
<evidence type="ECO:0000313" key="1">
    <source>
        <dbReference type="EMBL" id="KAK6336383.1"/>
    </source>
</evidence>
<organism evidence="1 2">
    <name type="scientific">Orbilia brochopaga</name>
    <dbReference type="NCBI Taxonomy" id="3140254"/>
    <lineage>
        <taxon>Eukaryota</taxon>
        <taxon>Fungi</taxon>
        <taxon>Dikarya</taxon>
        <taxon>Ascomycota</taxon>
        <taxon>Pezizomycotina</taxon>
        <taxon>Orbiliomycetes</taxon>
        <taxon>Orbiliales</taxon>
        <taxon>Orbiliaceae</taxon>
        <taxon>Orbilia</taxon>
    </lineage>
</organism>
<comment type="caution">
    <text evidence="1">The sequence shown here is derived from an EMBL/GenBank/DDBJ whole genome shotgun (WGS) entry which is preliminary data.</text>
</comment>
<sequence>MSTSKLTKFIYNPQRTLIQAKLVDTPMDFWHRHLRNSPPFRRYLKPPYTQVTIYTFAEQVIRYLLVYGHTRHTLLDQHPRKLAIVLDLCSYLFSPEVTAAITEDIAMLCNALGESLRTENGEMLELINFSLKDVGDYVGKDKGKNSDPSPFERKNSDTYDRLKPPIDFVVERIYNVPHGIDRWQQIQTIILSGEPWPVTLVEWVYAFTAVVFIEFRRRVDGAQAAKKAKAVARQQSLLYRMGRGFKRLIRGRSRAQHE</sequence>
<protein>
    <submittedName>
        <fullName evidence="1">Uncharacterized protein</fullName>
    </submittedName>
</protein>
<dbReference type="AlphaFoldDB" id="A0AAV9U6W9"/>
<reference evidence="1 2" key="1">
    <citation type="submission" date="2019-10" db="EMBL/GenBank/DDBJ databases">
        <authorList>
            <person name="Palmer J.M."/>
        </authorList>
    </citation>
    <scope>NUCLEOTIDE SEQUENCE [LARGE SCALE GENOMIC DNA]</scope>
    <source>
        <strain evidence="1 2">TWF696</strain>
    </source>
</reference>